<keyword evidence="1" id="KW-0812">Transmembrane</keyword>
<feature type="transmembrane region" description="Helical" evidence="1">
    <location>
        <begin position="44"/>
        <end position="62"/>
    </location>
</feature>
<keyword evidence="1" id="KW-0472">Membrane</keyword>
<dbReference type="AlphaFoldDB" id="A0A560IAP6"/>
<evidence type="ECO:0008006" key="4">
    <source>
        <dbReference type="Google" id="ProtNLM"/>
    </source>
</evidence>
<sequence>MGDAKIVEWDPLSKFDDKAIFFLTAGIGAIFIAITKSILTSQIFVALIPCLFIIIYASYTLWTKRFRLREDQIGENVYYLGLLYTLTSLSVALFLYGQHPDNIDDIIANFGVALSTTIVGIAGRVLFAQMRQDPVEVEREARLELAEAASRLRDELLNSVTDINTFRRATEQSIEEARHEMTATTQKALAETVGQFKTVAETITKEVAETLGAYAANAQKLNQASGKTVTAIEKLLGRIEELTPPRDLLEVKLAPSVQKIETIIDHLAARTSSDGAQIQQLVALVENAVRTANALDQRTQAFIDRGAAAEAVANRLNAIAEGLSATSQVITQASQQALETVRGHNVGLAEELERSRQSVSQVHRSLADMTNTLATQLGAEAPAVSG</sequence>
<protein>
    <recommendedName>
        <fullName evidence="4">Methyl-accepting chemotaxis protein</fullName>
    </recommendedName>
</protein>
<evidence type="ECO:0000313" key="3">
    <source>
        <dbReference type="Proteomes" id="UP000318050"/>
    </source>
</evidence>
<dbReference type="SUPFAM" id="SSF58104">
    <property type="entry name" value="Methyl-accepting chemotaxis protein (MCP) signaling domain"/>
    <property type="match status" value="1"/>
</dbReference>
<keyword evidence="1" id="KW-1133">Transmembrane helix</keyword>
<reference evidence="2 3" key="1">
    <citation type="submission" date="2019-06" db="EMBL/GenBank/DDBJ databases">
        <title>Genomic Encyclopedia of Type Strains, Phase IV (KMG-V): Genome sequencing to study the core and pangenomes of soil and plant-associated prokaryotes.</title>
        <authorList>
            <person name="Whitman W."/>
        </authorList>
    </citation>
    <scope>NUCLEOTIDE SEQUENCE [LARGE SCALE GENOMIC DNA]</scope>
    <source>
        <strain evidence="2 3">BR 11140</strain>
    </source>
</reference>
<feature type="transmembrane region" description="Helical" evidence="1">
    <location>
        <begin position="107"/>
        <end position="127"/>
    </location>
</feature>
<feature type="transmembrane region" description="Helical" evidence="1">
    <location>
        <begin position="20"/>
        <end position="38"/>
    </location>
</feature>
<feature type="transmembrane region" description="Helical" evidence="1">
    <location>
        <begin position="77"/>
        <end position="95"/>
    </location>
</feature>
<name>A0A560IAP6_9PROT</name>
<dbReference type="OrthoDB" id="7539266at2"/>
<dbReference type="EMBL" id="VITT01000013">
    <property type="protein sequence ID" value="TWB56118.1"/>
    <property type="molecule type" value="Genomic_DNA"/>
</dbReference>
<gene>
    <name evidence="2" type="ORF">FBZ92_113112</name>
</gene>
<organism evidence="2 3">
    <name type="scientific">Nitrospirillum amazonense</name>
    <dbReference type="NCBI Taxonomy" id="28077"/>
    <lineage>
        <taxon>Bacteria</taxon>
        <taxon>Pseudomonadati</taxon>
        <taxon>Pseudomonadota</taxon>
        <taxon>Alphaproteobacteria</taxon>
        <taxon>Rhodospirillales</taxon>
        <taxon>Azospirillaceae</taxon>
        <taxon>Nitrospirillum</taxon>
    </lineage>
</organism>
<evidence type="ECO:0000313" key="2">
    <source>
        <dbReference type="EMBL" id="TWB56118.1"/>
    </source>
</evidence>
<comment type="caution">
    <text evidence="2">The sequence shown here is derived from an EMBL/GenBank/DDBJ whole genome shotgun (WGS) entry which is preliminary data.</text>
</comment>
<evidence type="ECO:0000256" key="1">
    <source>
        <dbReference type="SAM" id="Phobius"/>
    </source>
</evidence>
<proteinExistence type="predicted"/>
<accession>A0A560IAP6</accession>
<dbReference type="Proteomes" id="UP000318050">
    <property type="component" value="Unassembled WGS sequence"/>
</dbReference>